<dbReference type="InterPro" id="IPR006145">
    <property type="entry name" value="PsdUridine_synth_RsuA/RluA"/>
</dbReference>
<dbReference type="InterPro" id="IPR036986">
    <property type="entry name" value="S4_RNA-bd_sf"/>
</dbReference>
<dbReference type="PANTHER" id="PTHR47683:SF4">
    <property type="entry name" value="PSEUDOURIDINE SYNTHASE"/>
    <property type="match status" value="1"/>
</dbReference>
<dbReference type="GO" id="GO:0000455">
    <property type="term" value="P:enzyme-directed rRNA pseudouridine synthesis"/>
    <property type="evidence" value="ECO:0007669"/>
    <property type="project" value="UniProtKB-ARBA"/>
</dbReference>
<dbReference type="Proteomes" id="UP000515856">
    <property type="component" value="Chromosome"/>
</dbReference>
<dbReference type="RefSeq" id="WP_117453691.1">
    <property type="nucleotide sequence ID" value="NZ_CP060636.1"/>
</dbReference>
<dbReference type="Pfam" id="PF00849">
    <property type="entry name" value="PseudoU_synth_2"/>
    <property type="match status" value="1"/>
</dbReference>
<dbReference type="SUPFAM" id="SSF55174">
    <property type="entry name" value="Alpha-L RNA-binding motif"/>
    <property type="match status" value="1"/>
</dbReference>
<dbReference type="GO" id="GO:0005829">
    <property type="term" value="C:cytosol"/>
    <property type="evidence" value="ECO:0007669"/>
    <property type="project" value="UniProtKB-ARBA"/>
</dbReference>
<evidence type="ECO:0000256" key="2">
    <source>
        <dbReference type="ARBA" id="ARBA00022884"/>
    </source>
</evidence>
<evidence type="ECO:0000256" key="4">
    <source>
        <dbReference type="PROSITE-ProRule" id="PRU00182"/>
    </source>
</evidence>
<name>A0A7G9GMM6_9FIRM</name>
<proteinExistence type="inferred from homology"/>
<dbReference type="InterPro" id="IPR050343">
    <property type="entry name" value="RsuA_PseudoU_synthase"/>
</dbReference>
<dbReference type="InterPro" id="IPR002942">
    <property type="entry name" value="S4_RNA-bd"/>
</dbReference>
<accession>A0A7G9GMM6</accession>
<dbReference type="NCBIfam" id="TIGR00093">
    <property type="entry name" value="pseudouridine synthase"/>
    <property type="match status" value="1"/>
</dbReference>
<dbReference type="PANTHER" id="PTHR47683">
    <property type="entry name" value="PSEUDOURIDINE SYNTHASE FAMILY PROTEIN-RELATED"/>
    <property type="match status" value="1"/>
</dbReference>
<dbReference type="InterPro" id="IPR020094">
    <property type="entry name" value="TruA/RsuA/RluB/E/F_N"/>
</dbReference>
<dbReference type="Gene3D" id="3.10.290.10">
    <property type="entry name" value="RNA-binding S4 domain"/>
    <property type="match status" value="1"/>
</dbReference>
<dbReference type="SMART" id="SM00363">
    <property type="entry name" value="S4"/>
    <property type="match status" value="1"/>
</dbReference>
<dbReference type="EMBL" id="CP060636">
    <property type="protein sequence ID" value="QNM12058.1"/>
    <property type="molecule type" value="Genomic_DNA"/>
</dbReference>
<evidence type="ECO:0000256" key="1">
    <source>
        <dbReference type="ARBA" id="ARBA00008348"/>
    </source>
</evidence>
<keyword evidence="7" id="KW-1185">Reference proteome</keyword>
<comment type="similarity">
    <text evidence="1">Belongs to the pseudouridine synthase RsuA family.</text>
</comment>
<organism evidence="6 7">
    <name type="scientific">[Eubacterium] hominis</name>
    <dbReference type="NCBI Taxonomy" id="2764325"/>
    <lineage>
        <taxon>Bacteria</taxon>
        <taxon>Bacillati</taxon>
        <taxon>Bacillota</taxon>
        <taxon>Erysipelotrichia</taxon>
        <taxon>Erysipelotrichales</taxon>
        <taxon>Erysipelotrichaceae</taxon>
        <taxon>Amedibacillus</taxon>
    </lineage>
</organism>
<dbReference type="CDD" id="cd02553">
    <property type="entry name" value="PseudoU_synth_RsuA"/>
    <property type="match status" value="1"/>
</dbReference>
<keyword evidence="2 4" id="KW-0694">RNA-binding</keyword>
<dbReference type="AlphaFoldDB" id="A0A7G9GMM6"/>
<sequence>MRLDKFLSHAGAGTRKEVKQMIRKGFVTINGEVCKKDDCHIDELQDVICLDGEEVSYQKYYYIMLNKPQDVVSSTKDGMHETVLDIIDIHLPKDMFPVGRLDIDTTGLLLICNDGALSHELLSPKKHVEKEYEVIIDHPLSAQDIETLENGTILLDDEPIKKAHVQVIEQCKIHLIISEGKYHQVKRMLHAVNNEVLQLKRVRMGSLVLDEALQEGEWRFLSDEEIAELYA</sequence>
<dbReference type="GO" id="GO:0003723">
    <property type="term" value="F:RNA binding"/>
    <property type="evidence" value="ECO:0007669"/>
    <property type="project" value="UniProtKB-KW"/>
</dbReference>
<evidence type="ECO:0000313" key="6">
    <source>
        <dbReference type="EMBL" id="QNM12058.1"/>
    </source>
</evidence>
<gene>
    <name evidence="6" type="ORF">H9Q80_17725</name>
</gene>
<dbReference type="Gene3D" id="3.30.70.580">
    <property type="entry name" value="Pseudouridine synthase I, catalytic domain, N-terminal subdomain"/>
    <property type="match status" value="1"/>
</dbReference>
<dbReference type="PROSITE" id="PS50889">
    <property type="entry name" value="S4"/>
    <property type="match status" value="1"/>
</dbReference>
<reference evidence="6 7" key="1">
    <citation type="submission" date="2020-08" db="EMBL/GenBank/DDBJ databases">
        <authorList>
            <person name="Liu C."/>
            <person name="Sun Q."/>
        </authorList>
    </citation>
    <scope>NUCLEOTIDE SEQUENCE [LARGE SCALE GENOMIC DNA]</scope>
    <source>
        <strain evidence="6 7">NSJ-61</strain>
    </source>
</reference>
<dbReference type="InterPro" id="IPR042092">
    <property type="entry name" value="PsdUridine_s_RsuA/RluB/E/F_cat"/>
</dbReference>
<feature type="domain" description="RNA-binding S4" evidence="5">
    <location>
        <begin position="1"/>
        <end position="69"/>
    </location>
</feature>
<dbReference type="InterPro" id="IPR000748">
    <property type="entry name" value="PsdUridine_synth_RsuA/RluB/E/F"/>
</dbReference>
<keyword evidence="3" id="KW-0413">Isomerase</keyword>
<protein>
    <submittedName>
        <fullName evidence="6">rRNA pseudouridine synthase</fullName>
    </submittedName>
</protein>
<dbReference type="Gene3D" id="3.30.70.1560">
    <property type="entry name" value="Alpha-L RNA-binding motif"/>
    <property type="match status" value="1"/>
</dbReference>
<evidence type="ECO:0000256" key="3">
    <source>
        <dbReference type="ARBA" id="ARBA00023235"/>
    </source>
</evidence>
<evidence type="ECO:0000259" key="5">
    <source>
        <dbReference type="SMART" id="SM00363"/>
    </source>
</evidence>
<dbReference type="CDD" id="cd00165">
    <property type="entry name" value="S4"/>
    <property type="match status" value="1"/>
</dbReference>
<dbReference type="InterPro" id="IPR020103">
    <property type="entry name" value="PsdUridine_synth_cat_dom_sf"/>
</dbReference>
<dbReference type="KEGG" id="ehn:H9Q80_17725"/>
<dbReference type="Pfam" id="PF01479">
    <property type="entry name" value="S4"/>
    <property type="match status" value="1"/>
</dbReference>
<dbReference type="FunFam" id="3.10.290.10:FF:000003">
    <property type="entry name" value="Pseudouridine synthase"/>
    <property type="match status" value="1"/>
</dbReference>
<evidence type="ECO:0000313" key="7">
    <source>
        <dbReference type="Proteomes" id="UP000515856"/>
    </source>
</evidence>
<dbReference type="SUPFAM" id="SSF55120">
    <property type="entry name" value="Pseudouridine synthase"/>
    <property type="match status" value="1"/>
</dbReference>
<dbReference type="FunFam" id="3.30.70.1560:FF:000001">
    <property type="entry name" value="Pseudouridine synthase"/>
    <property type="match status" value="1"/>
</dbReference>
<dbReference type="GO" id="GO:0120159">
    <property type="term" value="F:rRNA pseudouridine synthase activity"/>
    <property type="evidence" value="ECO:0007669"/>
    <property type="project" value="UniProtKB-ARBA"/>
</dbReference>